<keyword evidence="3" id="KW-0472">Membrane</keyword>
<dbReference type="InterPro" id="IPR043573">
    <property type="entry name" value="Fig4-like"/>
</dbReference>
<dbReference type="GO" id="GO:0012505">
    <property type="term" value="C:endomembrane system"/>
    <property type="evidence" value="ECO:0007669"/>
    <property type="project" value="UniProtKB-SubCell"/>
</dbReference>
<evidence type="ECO:0000256" key="3">
    <source>
        <dbReference type="ARBA" id="ARBA00023136"/>
    </source>
</evidence>
<dbReference type="AlphaFoldDB" id="A0A7G3ZHY8"/>
<dbReference type="RefSeq" id="XP_037139798.1">
    <property type="nucleotide sequence ID" value="XM_037283902.1"/>
</dbReference>
<organism evidence="6 7">
    <name type="scientific">Torulaspora globosa</name>
    <dbReference type="NCBI Taxonomy" id="48254"/>
    <lineage>
        <taxon>Eukaryota</taxon>
        <taxon>Fungi</taxon>
        <taxon>Dikarya</taxon>
        <taxon>Ascomycota</taxon>
        <taxon>Saccharomycotina</taxon>
        <taxon>Saccharomycetes</taxon>
        <taxon>Saccharomycetales</taxon>
        <taxon>Saccharomycetaceae</taxon>
        <taxon>Torulaspora</taxon>
    </lineage>
</organism>
<dbReference type="InterPro" id="IPR002013">
    <property type="entry name" value="SAC_dom"/>
</dbReference>
<dbReference type="Proteomes" id="UP000515788">
    <property type="component" value="Chromosome 5"/>
</dbReference>
<proteinExistence type="predicted"/>
<dbReference type="PANTHER" id="PTHR45738:SF5">
    <property type="entry name" value="POLYPHOSPHOINOSITIDE PHOSPHATASE"/>
    <property type="match status" value="1"/>
</dbReference>
<dbReference type="PROSITE" id="PS50275">
    <property type="entry name" value="SAC"/>
    <property type="match status" value="1"/>
</dbReference>
<feature type="compositionally biased region" description="Gly residues" evidence="4">
    <location>
        <begin position="1"/>
        <end position="10"/>
    </location>
</feature>
<dbReference type="EMBL" id="CP059250">
    <property type="protein sequence ID" value="QLL33124.1"/>
    <property type="molecule type" value="Genomic_DNA"/>
</dbReference>
<dbReference type="GeneID" id="59326320"/>
<gene>
    <name evidence="6" type="ORF">HG536_0E00340</name>
</gene>
<dbReference type="Pfam" id="PF02383">
    <property type="entry name" value="Syja_N"/>
    <property type="match status" value="1"/>
</dbReference>
<comment type="subcellular location">
    <subcellularLocation>
        <location evidence="1">Endomembrane system</location>
    </subcellularLocation>
</comment>
<name>A0A7G3ZHY8_9SACH</name>
<dbReference type="OrthoDB" id="405996at2759"/>
<evidence type="ECO:0000256" key="1">
    <source>
        <dbReference type="ARBA" id="ARBA00004308"/>
    </source>
</evidence>
<dbReference type="PANTHER" id="PTHR45738">
    <property type="entry name" value="POLYPHOSPHOINOSITIDE PHOSPHATASE"/>
    <property type="match status" value="1"/>
</dbReference>
<keyword evidence="7" id="KW-1185">Reference proteome</keyword>
<dbReference type="GO" id="GO:0043813">
    <property type="term" value="F:phosphatidylinositol-3,5-bisphosphate 5-phosphatase activity"/>
    <property type="evidence" value="ECO:0007669"/>
    <property type="project" value="InterPro"/>
</dbReference>
<feature type="domain" description="SAC" evidence="5">
    <location>
        <begin position="172"/>
        <end position="532"/>
    </location>
</feature>
<dbReference type="GO" id="GO:0046856">
    <property type="term" value="P:phosphatidylinositol dephosphorylation"/>
    <property type="evidence" value="ECO:0007669"/>
    <property type="project" value="InterPro"/>
</dbReference>
<dbReference type="KEGG" id="tgb:HG536_0E00340"/>
<sequence length="872" mass="100333">MDGQGRGLGAGSPEAFHELSLSNETPKQRRTTKFILSKYTIYETKERMYIVGSNKRETMFRILEIDLSVPQDRLSVLEDNVFFTRSEIMNVLSGLEDASEEGLHKKLTGYGLVGFIRFTTCYYLIVVKKCSQVAVLAGRSIFHIDGTELVPISNNYKKPDKYSAEARLMSTFQSLDLTKTFYFSNTYDITNTLQTNLVREKLKAVGRSDISVPSGIPDYNEMFMWNSNLLKPVLPCIDTVYDWFRPIVHGFIDQVNVLVLGKSIYITLIARRSHQFAGARFLKRGVNKQGYVANEVETEQIVADMLLTGFHNPGNGYFDSDRYTSFVQHRGSIPLYWTQEASNLTAKPPIQITAVDPFFSSAALHFDMLFQRYGKVEVLNLIKTKEKIPRETKLLKEFEQCINYLNQFLADDKRIQYTSWDMSRASKQDGQGVIEFLERYAAKTVASTGIFQNGSNFKSTKMQQGICRSNCIDCLDRTNAAQFVVGKRALGVQLKSLGIVDNCYLEYDSDIINILTELFHDLGDTIALQYGGSHLVNTMETYRKINQWSSHSRDMIESIKRFYSNSFVDAQRQDAINLFLGHYVWKKDYPALWEMNTDIYLHNEYAVSGPKRSYTHWWNNYHIISISELVQKEIIDKKKDLTLQEVVRNIRGYPGAFDNYWNEYYLPRSLTWIRDLFAFNMNSTRRYHSMRVEKDGISPFASRKQSWINNKLRSVTLDSDHPSSNEPKESIQEIKLRNSDELGMTSNQLNMVLADAAKAQENLNDLHRNERFPVFLESTKWANPETVEYELVSTKPDTEPSLKINEAVDYSGYYANIAVDVEYYDSILKIDSYEPSEAYQVLDDRGECKASSDAIETYRLYTQGSNKDLVFV</sequence>
<evidence type="ECO:0000313" key="6">
    <source>
        <dbReference type="EMBL" id="QLL33124.1"/>
    </source>
</evidence>
<protein>
    <recommendedName>
        <fullName evidence="5">SAC domain-containing protein</fullName>
    </recommendedName>
</protein>
<reference evidence="6 7" key="1">
    <citation type="submission" date="2020-06" db="EMBL/GenBank/DDBJ databases">
        <title>The yeast mating-type switching endonuclease HO is a domesticated member of an unorthodox homing genetic element family.</title>
        <authorList>
            <person name="Coughlan A.Y."/>
            <person name="Lombardi L."/>
            <person name="Braun-Galleani S."/>
            <person name="Martos A.R."/>
            <person name="Galeote V."/>
            <person name="Bigey F."/>
            <person name="Dequin S."/>
            <person name="Byrne K.P."/>
            <person name="Wolfe K.H."/>
        </authorList>
    </citation>
    <scope>NUCLEOTIDE SEQUENCE [LARGE SCALE GENOMIC DNA]</scope>
    <source>
        <strain evidence="6 7">CBS764</strain>
    </source>
</reference>
<evidence type="ECO:0000256" key="2">
    <source>
        <dbReference type="ARBA" id="ARBA00022801"/>
    </source>
</evidence>
<keyword evidence="2" id="KW-0378">Hydrolase</keyword>
<evidence type="ECO:0000256" key="4">
    <source>
        <dbReference type="SAM" id="MobiDB-lite"/>
    </source>
</evidence>
<accession>A0A7G3ZHY8</accession>
<evidence type="ECO:0000313" key="7">
    <source>
        <dbReference type="Proteomes" id="UP000515788"/>
    </source>
</evidence>
<evidence type="ECO:0000259" key="5">
    <source>
        <dbReference type="PROSITE" id="PS50275"/>
    </source>
</evidence>
<feature type="region of interest" description="Disordered" evidence="4">
    <location>
        <begin position="1"/>
        <end position="25"/>
    </location>
</feature>